<dbReference type="EMBL" id="QUQM01000006">
    <property type="protein sequence ID" value="KAA8644974.1"/>
    <property type="molecule type" value="Genomic_DNA"/>
</dbReference>
<dbReference type="InterPro" id="IPR036291">
    <property type="entry name" value="NAD(P)-bd_dom_sf"/>
</dbReference>
<evidence type="ECO:0000256" key="7">
    <source>
        <dbReference type="ARBA" id="ARBA00023004"/>
    </source>
</evidence>
<keyword evidence="4 9" id="KW-0479">Metal-binding</keyword>
<keyword evidence="7 9" id="KW-0408">Iron</keyword>
<dbReference type="CDD" id="cd11040">
    <property type="entry name" value="CYP7_CYP8-like"/>
    <property type="match status" value="1"/>
</dbReference>
<evidence type="ECO:0000256" key="2">
    <source>
        <dbReference type="ARBA" id="ARBA00010617"/>
    </source>
</evidence>
<dbReference type="PANTHER" id="PTHR24304:SF2">
    <property type="entry name" value="24-HYDROXYCHOLESTEROL 7-ALPHA-HYDROXYLASE"/>
    <property type="match status" value="1"/>
</dbReference>
<gene>
    <name evidence="10" type="ORF">ATNIH1004_009185</name>
</gene>
<proteinExistence type="inferred from homology"/>
<evidence type="ECO:0000256" key="4">
    <source>
        <dbReference type="ARBA" id="ARBA00022723"/>
    </source>
</evidence>
<evidence type="ECO:0000256" key="3">
    <source>
        <dbReference type="ARBA" id="ARBA00022617"/>
    </source>
</evidence>
<dbReference type="PROSITE" id="PS00061">
    <property type="entry name" value="ADH_SHORT"/>
    <property type="match status" value="1"/>
</dbReference>
<organism evidence="10 11">
    <name type="scientific">Aspergillus tanneri</name>
    <dbReference type="NCBI Taxonomy" id="1220188"/>
    <lineage>
        <taxon>Eukaryota</taxon>
        <taxon>Fungi</taxon>
        <taxon>Dikarya</taxon>
        <taxon>Ascomycota</taxon>
        <taxon>Pezizomycotina</taxon>
        <taxon>Eurotiomycetes</taxon>
        <taxon>Eurotiomycetidae</taxon>
        <taxon>Eurotiales</taxon>
        <taxon>Aspergillaceae</taxon>
        <taxon>Aspergillus</taxon>
        <taxon>Aspergillus subgen. Circumdati</taxon>
    </lineage>
</organism>
<dbReference type="SUPFAM" id="SSF48264">
    <property type="entry name" value="Cytochrome P450"/>
    <property type="match status" value="1"/>
</dbReference>
<evidence type="ECO:0000256" key="8">
    <source>
        <dbReference type="ARBA" id="ARBA00023033"/>
    </source>
</evidence>
<sequence length="606" mass="69285">MDVKVHFATQLTRVLFPTMFASQQSLVMNISSLSATGLPYLIIYAASKSYIDSFTRALHAEIQAERAGINVRGVICGNVHSEGHKIIPSLFVPAFQTMAPEALEREMQESEVELGLRGVDEGCERPDAWNLSIAKERFSKRWGYLSPIKVRAASFQFTMVVNPSHIRNVLRSSRILTNRPMMVFVMRNWFYTPKESLHYYATHNPSRSSSGVKIEHIHDLQASISIKYLSGKYLVAMSERYLAILKVRLVKLELPADSWTEIPDFYTWLQSQVTPSVIEAMMGSRILQMYPGIVGDFWEFDRQIANYSRGFPRWLIPSAYQTRDRLLTKIKAWNQVAHRNSDCTQYGEEGPEWDEFFGSKFIKAREDALKNHGLDDDAIASEHLGLLFGSNANAVRAVFWYIFESLKDLDLQKCLKVELQDCLKPDAGDFDVAKFSTKPLLQSTYAEVLRLRVTTTMTRTNENADFKLGPDYTISKNMTMTIFSSITAHNKEAWGAMRPESVTKPLEEFWPERFLVQKYNNKNPAFSVEGLTECWMPYGGGQRMCPGRHFAKNEIIGTLGLLLDLFECELVDIQEAQRVKADKRWVPYGTLPPTRKVAVRMRRRGI</sequence>
<dbReference type="Proteomes" id="UP000324241">
    <property type="component" value="Unassembled WGS sequence"/>
</dbReference>
<dbReference type="GeneID" id="54331887"/>
<dbReference type="Gene3D" id="3.40.50.720">
    <property type="entry name" value="NAD(P)-binding Rossmann-like Domain"/>
    <property type="match status" value="1"/>
</dbReference>
<dbReference type="GO" id="GO:0044550">
    <property type="term" value="P:secondary metabolite biosynthetic process"/>
    <property type="evidence" value="ECO:0007669"/>
    <property type="project" value="UniProtKB-ARBA"/>
</dbReference>
<dbReference type="AlphaFoldDB" id="A0A5M9MI16"/>
<evidence type="ECO:0000256" key="5">
    <source>
        <dbReference type="ARBA" id="ARBA00022857"/>
    </source>
</evidence>
<dbReference type="PRINTS" id="PR00465">
    <property type="entry name" value="EP450IV"/>
</dbReference>
<keyword evidence="5" id="KW-0521">NADP</keyword>
<dbReference type="InterPro" id="IPR050529">
    <property type="entry name" value="CYP450_sterol_14alpha_dmase"/>
</dbReference>
<dbReference type="SUPFAM" id="SSF51735">
    <property type="entry name" value="NAD(P)-binding Rossmann-fold domains"/>
    <property type="match status" value="1"/>
</dbReference>
<evidence type="ECO:0000313" key="11">
    <source>
        <dbReference type="Proteomes" id="UP000324241"/>
    </source>
</evidence>
<name>A0A5M9MI16_9EURO</name>
<dbReference type="InterPro" id="IPR020904">
    <property type="entry name" value="Sc_DH/Rdtase_CS"/>
</dbReference>
<evidence type="ECO:0000256" key="1">
    <source>
        <dbReference type="ARBA" id="ARBA00001971"/>
    </source>
</evidence>
<dbReference type="InterPro" id="IPR001128">
    <property type="entry name" value="Cyt_P450"/>
</dbReference>
<reference evidence="10 11" key="1">
    <citation type="submission" date="2019-08" db="EMBL/GenBank/DDBJ databases">
        <title>The genome sequence of a newly discovered highly antifungal drug resistant Aspergillus species, Aspergillus tanneri NIH 1004.</title>
        <authorList>
            <person name="Mounaud S."/>
            <person name="Singh I."/>
            <person name="Joardar V."/>
            <person name="Pakala S."/>
            <person name="Pakala S."/>
            <person name="Venepally P."/>
            <person name="Chung J.K."/>
            <person name="Losada L."/>
            <person name="Nierman W.C."/>
        </authorList>
    </citation>
    <scope>NUCLEOTIDE SEQUENCE [LARGE SCALE GENOMIC DNA]</scope>
    <source>
        <strain evidence="10 11">NIH1004</strain>
    </source>
</reference>
<keyword evidence="6" id="KW-0560">Oxidoreductase</keyword>
<dbReference type="GO" id="GO:0005506">
    <property type="term" value="F:iron ion binding"/>
    <property type="evidence" value="ECO:0007669"/>
    <property type="project" value="InterPro"/>
</dbReference>
<dbReference type="InterPro" id="IPR002347">
    <property type="entry name" value="SDR_fam"/>
</dbReference>
<accession>A0A5M9MI16</accession>
<keyword evidence="3 9" id="KW-0349">Heme</keyword>
<dbReference type="PANTHER" id="PTHR24304">
    <property type="entry name" value="CYTOCHROME P450 FAMILY 7"/>
    <property type="match status" value="1"/>
</dbReference>
<evidence type="ECO:0000256" key="9">
    <source>
        <dbReference type="PIRSR" id="PIRSR602403-1"/>
    </source>
</evidence>
<dbReference type="GO" id="GO:0020037">
    <property type="term" value="F:heme binding"/>
    <property type="evidence" value="ECO:0007669"/>
    <property type="project" value="InterPro"/>
</dbReference>
<dbReference type="Pfam" id="PF00067">
    <property type="entry name" value="p450"/>
    <property type="match status" value="1"/>
</dbReference>
<dbReference type="OrthoDB" id="3366823at2759"/>
<dbReference type="VEuPathDB" id="FungiDB:EYZ11_004490"/>
<dbReference type="Gene3D" id="1.10.630.10">
    <property type="entry name" value="Cytochrome P450"/>
    <property type="match status" value="1"/>
</dbReference>
<keyword evidence="8" id="KW-0503">Monooxygenase</keyword>
<evidence type="ECO:0008006" key="12">
    <source>
        <dbReference type="Google" id="ProtNLM"/>
    </source>
</evidence>
<dbReference type="GO" id="GO:0016705">
    <property type="term" value="F:oxidoreductase activity, acting on paired donors, with incorporation or reduction of molecular oxygen"/>
    <property type="evidence" value="ECO:0007669"/>
    <property type="project" value="InterPro"/>
</dbReference>
<dbReference type="GO" id="GO:0008395">
    <property type="term" value="F:steroid hydroxylase activity"/>
    <property type="evidence" value="ECO:0007669"/>
    <property type="project" value="TreeGrafter"/>
</dbReference>
<evidence type="ECO:0000313" key="10">
    <source>
        <dbReference type="EMBL" id="KAA8644974.1"/>
    </source>
</evidence>
<dbReference type="InterPro" id="IPR036396">
    <property type="entry name" value="Cyt_P450_sf"/>
</dbReference>
<comment type="similarity">
    <text evidence="2">Belongs to the cytochrome P450 family.</text>
</comment>
<protein>
    <recommendedName>
        <fullName evidence="12">Cholesterol 7-alpha-monooxygenase</fullName>
    </recommendedName>
</protein>
<evidence type="ECO:0000256" key="6">
    <source>
        <dbReference type="ARBA" id="ARBA00023002"/>
    </source>
</evidence>
<comment type="cofactor">
    <cofactor evidence="1 9">
        <name>heme</name>
        <dbReference type="ChEBI" id="CHEBI:30413"/>
    </cofactor>
</comment>
<dbReference type="RefSeq" id="XP_033424335.1">
    <property type="nucleotide sequence ID" value="XM_033573783.1"/>
</dbReference>
<feature type="binding site" description="axial binding residue" evidence="9">
    <location>
        <position position="545"/>
    </location>
    <ligand>
        <name>heme</name>
        <dbReference type="ChEBI" id="CHEBI:30413"/>
    </ligand>
    <ligandPart>
        <name>Fe</name>
        <dbReference type="ChEBI" id="CHEBI:18248"/>
    </ligandPart>
</feature>
<dbReference type="Pfam" id="PF00106">
    <property type="entry name" value="adh_short"/>
    <property type="match status" value="1"/>
</dbReference>
<comment type="caution">
    <text evidence="10">The sequence shown here is derived from an EMBL/GenBank/DDBJ whole genome shotgun (WGS) entry which is preliminary data.</text>
</comment>
<dbReference type="InterPro" id="IPR002403">
    <property type="entry name" value="Cyt_P450_E_grp-IV"/>
</dbReference>